<feature type="domain" description="OmpR/PhoB-type" evidence="10">
    <location>
        <begin position="137"/>
        <end position="235"/>
    </location>
</feature>
<evidence type="ECO:0000256" key="1">
    <source>
        <dbReference type="ARBA" id="ARBA00004496"/>
    </source>
</evidence>
<dbReference type="InterPro" id="IPR001789">
    <property type="entry name" value="Sig_transdc_resp-reg_receiver"/>
</dbReference>
<evidence type="ECO:0000259" key="10">
    <source>
        <dbReference type="PROSITE" id="PS51755"/>
    </source>
</evidence>
<dbReference type="SUPFAM" id="SSF52172">
    <property type="entry name" value="CheY-like"/>
    <property type="match status" value="1"/>
</dbReference>
<dbReference type="GO" id="GO:0000976">
    <property type="term" value="F:transcription cis-regulatory region binding"/>
    <property type="evidence" value="ECO:0007669"/>
    <property type="project" value="TreeGrafter"/>
</dbReference>
<dbReference type="InterPro" id="IPR011006">
    <property type="entry name" value="CheY-like_superfamily"/>
</dbReference>
<feature type="modified residue" description="4-aspartylphosphate" evidence="7">
    <location>
        <position position="63"/>
    </location>
</feature>
<gene>
    <name evidence="11" type="ORF">GCM10017772_10550</name>
</gene>
<dbReference type="GO" id="GO:0006355">
    <property type="term" value="P:regulation of DNA-templated transcription"/>
    <property type="evidence" value="ECO:0007669"/>
    <property type="project" value="InterPro"/>
</dbReference>
<dbReference type="GO" id="GO:0032993">
    <property type="term" value="C:protein-DNA complex"/>
    <property type="evidence" value="ECO:0007669"/>
    <property type="project" value="TreeGrafter"/>
</dbReference>
<evidence type="ECO:0000256" key="5">
    <source>
        <dbReference type="ARBA" id="ARBA00023125"/>
    </source>
</evidence>
<dbReference type="PANTHER" id="PTHR48111">
    <property type="entry name" value="REGULATOR OF RPOS"/>
    <property type="match status" value="1"/>
</dbReference>
<dbReference type="Gene3D" id="1.10.10.10">
    <property type="entry name" value="Winged helix-like DNA-binding domain superfamily/Winged helix DNA-binding domain"/>
    <property type="match status" value="1"/>
</dbReference>
<evidence type="ECO:0000256" key="3">
    <source>
        <dbReference type="ARBA" id="ARBA00023012"/>
    </source>
</evidence>
<sequence length="237" mass="25327">MAAACGMLAGMRPQILVVDDEPGVRKALDRGLRAEGMDVTVAADGPTALRLARTGSFDAILLDIMIPGLSGYRVLQELRSAGVTTPVLFVSAKDGEVDQADGLDLGADGYLVKPFSFVVLLAQLRAVLRRAAAGTARGRIRLGPLTIDRGARAVRYNDVDVPLSPREYALLAALASRSGTVWTKQELLNEVWGDEQAATRNVVEVYVGYLRRKLSAVGAEDLVRTVRGHGYQLGGPD</sequence>
<dbReference type="InterPro" id="IPR036388">
    <property type="entry name" value="WH-like_DNA-bd_sf"/>
</dbReference>
<keyword evidence="6" id="KW-0804">Transcription</keyword>
<dbReference type="CDD" id="cd00383">
    <property type="entry name" value="trans_reg_C"/>
    <property type="match status" value="1"/>
</dbReference>
<evidence type="ECO:0000256" key="2">
    <source>
        <dbReference type="ARBA" id="ARBA00022553"/>
    </source>
</evidence>
<evidence type="ECO:0000313" key="12">
    <source>
        <dbReference type="Proteomes" id="UP000627369"/>
    </source>
</evidence>
<evidence type="ECO:0000256" key="8">
    <source>
        <dbReference type="PROSITE-ProRule" id="PRU01091"/>
    </source>
</evidence>
<reference evidence="11" key="2">
    <citation type="submission" date="2020-09" db="EMBL/GenBank/DDBJ databases">
        <authorList>
            <person name="Sun Q."/>
            <person name="Zhou Y."/>
        </authorList>
    </citation>
    <scope>NUCLEOTIDE SEQUENCE</scope>
    <source>
        <strain evidence="11">CGMCC 4.7398</strain>
    </source>
</reference>
<keyword evidence="3" id="KW-0902">Two-component regulatory system</keyword>
<keyword evidence="4" id="KW-0805">Transcription regulation</keyword>
<proteinExistence type="predicted"/>
<dbReference type="AlphaFoldDB" id="A0A919KP93"/>
<feature type="DNA-binding region" description="OmpR/PhoB-type" evidence="8">
    <location>
        <begin position="137"/>
        <end position="235"/>
    </location>
</feature>
<evidence type="ECO:0000256" key="4">
    <source>
        <dbReference type="ARBA" id="ARBA00023015"/>
    </source>
</evidence>
<dbReference type="PROSITE" id="PS50110">
    <property type="entry name" value="RESPONSE_REGULATORY"/>
    <property type="match status" value="1"/>
</dbReference>
<dbReference type="Pfam" id="PF00486">
    <property type="entry name" value="Trans_reg_C"/>
    <property type="match status" value="1"/>
</dbReference>
<evidence type="ECO:0000313" key="11">
    <source>
        <dbReference type="EMBL" id="GHH67962.1"/>
    </source>
</evidence>
<dbReference type="GO" id="GO:0000156">
    <property type="term" value="F:phosphorelay response regulator activity"/>
    <property type="evidence" value="ECO:0007669"/>
    <property type="project" value="TreeGrafter"/>
</dbReference>
<dbReference type="Pfam" id="PF00072">
    <property type="entry name" value="Response_reg"/>
    <property type="match status" value="1"/>
</dbReference>
<keyword evidence="12" id="KW-1185">Reference proteome</keyword>
<dbReference type="SMART" id="SM00448">
    <property type="entry name" value="REC"/>
    <property type="match status" value="1"/>
</dbReference>
<evidence type="ECO:0000256" key="6">
    <source>
        <dbReference type="ARBA" id="ARBA00023163"/>
    </source>
</evidence>
<reference evidence="11" key="1">
    <citation type="journal article" date="2014" name="Int. J. Syst. Evol. Microbiol.">
        <title>Complete genome sequence of Corynebacterium casei LMG S-19264T (=DSM 44701T), isolated from a smear-ripened cheese.</title>
        <authorList>
            <consortium name="US DOE Joint Genome Institute (JGI-PGF)"/>
            <person name="Walter F."/>
            <person name="Albersmeier A."/>
            <person name="Kalinowski J."/>
            <person name="Ruckert C."/>
        </authorList>
    </citation>
    <scope>NUCLEOTIDE SEQUENCE</scope>
    <source>
        <strain evidence="11">CGMCC 4.7398</strain>
    </source>
</reference>
<feature type="domain" description="Response regulatory" evidence="9">
    <location>
        <begin position="14"/>
        <end position="128"/>
    </location>
</feature>
<dbReference type="Proteomes" id="UP000627369">
    <property type="component" value="Unassembled WGS sequence"/>
</dbReference>
<comment type="subcellular location">
    <subcellularLocation>
        <location evidence="1">Cytoplasm</location>
    </subcellularLocation>
</comment>
<organism evidence="11 12">
    <name type="scientific">Promicromonospora soli</name>
    <dbReference type="NCBI Taxonomy" id="2035533"/>
    <lineage>
        <taxon>Bacteria</taxon>
        <taxon>Bacillati</taxon>
        <taxon>Actinomycetota</taxon>
        <taxon>Actinomycetes</taxon>
        <taxon>Micrococcales</taxon>
        <taxon>Promicromonosporaceae</taxon>
        <taxon>Promicromonospora</taxon>
    </lineage>
</organism>
<dbReference type="InterPro" id="IPR039420">
    <property type="entry name" value="WalR-like"/>
</dbReference>
<dbReference type="Gene3D" id="3.40.50.2300">
    <property type="match status" value="1"/>
</dbReference>
<evidence type="ECO:0000259" key="9">
    <source>
        <dbReference type="PROSITE" id="PS50110"/>
    </source>
</evidence>
<comment type="caution">
    <text evidence="11">The sequence shown here is derived from an EMBL/GenBank/DDBJ whole genome shotgun (WGS) entry which is preliminary data.</text>
</comment>
<accession>A0A919KP93</accession>
<dbReference type="EMBL" id="BNAS01000001">
    <property type="protein sequence ID" value="GHH67962.1"/>
    <property type="molecule type" value="Genomic_DNA"/>
</dbReference>
<name>A0A919KP93_9MICO</name>
<keyword evidence="2 7" id="KW-0597">Phosphoprotein</keyword>
<dbReference type="SMART" id="SM00862">
    <property type="entry name" value="Trans_reg_C"/>
    <property type="match status" value="1"/>
</dbReference>
<protein>
    <submittedName>
        <fullName evidence="11">DNA-binding response regulator</fullName>
    </submittedName>
</protein>
<dbReference type="GO" id="GO:0005829">
    <property type="term" value="C:cytosol"/>
    <property type="evidence" value="ECO:0007669"/>
    <property type="project" value="TreeGrafter"/>
</dbReference>
<keyword evidence="5 8" id="KW-0238">DNA-binding</keyword>
<dbReference type="InterPro" id="IPR001867">
    <property type="entry name" value="OmpR/PhoB-type_DNA-bd"/>
</dbReference>
<dbReference type="PROSITE" id="PS51755">
    <property type="entry name" value="OMPR_PHOB"/>
    <property type="match status" value="1"/>
</dbReference>
<dbReference type="PANTHER" id="PTHR48111:SF22">
    <property type="entry name" value="REGULATOR OF RPOS"/>
    <property type="match status" value="1"/>
</dbReference>
<evidence type="ECO:0000256" key="7">
    <source>
        <dbReference type="PROSITE-ProRule" id="PRU00169"/>
    </source>
</evidence>